<evidence type="ECO:0000256" key="1">
    <source>
        <dbReference type="SAM" id="MobiDB-lite"/>
    </source>
</evidence>
<evidence type="ECO:0000313" key="3">
    <source>
        <dbReference type="Proteomes" id="UP000824120"/>
    </source>
</evidence>
<feature type="region of interest" description="Disordered" evidence="1">
    <location>
        <begin position="187"/>
        <end position="229"/>
    </location>
</feature>
<proteinExistence type="predicted"/>
<evidence type="ECO:0000313" key="2">
    <source>
        <dbReference type="EMBL" id="KAG5579850.1"/>
    </source>
</evidence>
<comment type="caution">
    <text evidence="2">The sequence shown here is derived from an EMBL/GenBank/DDBJ whole genome shotgun (WGS) entry which is preliminary data.</text>
</comment>
<feature type="region of interest" description="Disordered" evidence="1">
    <location>
        <begin position="1"/>
        <end position="41"/>
    </location>
</feature>
<protein>
    <submittedName>
        <fullName evidence="2">Uncharacterized protein</fullName>
    </submittedName>
</protein>
<name>A0A9J5WVM4_SOLCO</name>
<dbReference type="AlphaFoldDB" id="A0A9J5WVM4"/>
<accession>A0A9J5WVM4</accession>
<reference evidence="2 3" key="1">
    <citation type="submission" date="2020-09" db="EMBL/GenBank/DDBJ databases">
        <title>De no assembly of potato wild relative species, Solanum commersonii.</title>
        <authorList>
            <person name="Cho K."/>
        </authorList>
    </citation>
    <scope>NUCLEOTIDE SEQUENCE [LARGE SCALE GENOMIC DNA]</scope>
    <source>
        <strain evidence="2">LZ3.2</strain>
        <tissue evidence="2">Leaf</tissue>
    </source>
</reference>
<organism evidence="2 3">
    <name type="scientific">Solanum commersonii</name>
    <name type="common">Commerson's wild potato</name>
    <name type="synonym">Commerson's nightshade</name>
    <dbReference type="NCBI Taxonomy" id="4109"/>
    <lineage>
        <taxon>Eukaryota</taxon>
        <taxon>Viridiplantae</taxon>
        <taxon>Streptophyta</taxon>
        <taxon>Embryophyta</taxon>
        <taxon>Tracheophyta</taxon>
        <taxon>Spermatophyta</taxon>
        <taxon>Magnoliopsida</taxon>
        <taxon>eudicotyledons</taxon>
        <taxon>Gunneridae</taxon>
        <taxon>Pentapetalae</taxon>
        <taxon>asterids</taxon>
        <taxon>lamiids</taxon>
        <taxon>Solanales</taxon>
        <taxon>Solanaceae</taxon>
        <taxon>Solanoideae</taxon>
        <taxon>Solaneae</taxon>
        <taxon>Solanum</taxon>
    </lineage>
</organism>
<feature type="compositionally biased region" description="Polar residues" evidence="1">
    <location>
        <begin position="1"/>
        <end position="13"/>
    </location>
</feature>
<dbReference type="Proteomes" id="UP000824120">
    <property type="component" value="Chromosome 10"/>
</dbReference>
<gene>
    <name evidence="2" type="ORF">H5410_050477</name>
</gene>
<keyword evidence="3" id="KW-1185">Reference proteome</keyword>
<dbReference type="EMBL" id="JACXVP010000010">
    <property type="protein sequence ID" value="KAG5579850.1"/>
    <property type="molecule type" value="Genomic_DNA"/>
</dbReference>
<feature type="compositionally biased region" description="Basic and acidic residues" evidence="1">
    <location>
        <begin position="187"/>
        <end position="209"/>
    </location>
</feature>
<sequence length="229" mass="25633">MTEIDNYQDTSAHANDDVESNEESSRDTQDTRDEDDDPMSLPICAREISSKPYNLMTWMDELGSFPVKISYSKKSLDSLLPNPRLLRLHTTKSDNIIEGDPFKYKGGSTKTDEVNNTTIDALKANLKGVIVLILVVENEEDEILAVDEDYTTPTLDEDGAACYVDEILPLAIVDENLVAEKLEEKKVKEKEQEKLEENVEEGLAEKGKIGTDQNSVDVMGNVMQLNDDE</sequence>